<sequence>MKVLGHRGCIYEPENTIRSFKKAFDLGADGVELDTQVTSDGVVVVSHDENLLRLTGNNFSIRQHTYNDLLSHRIEGETIPLLVDVLALAKEENKLVDVELKNPSDFIYVAKIVEGFNYEGFFISSFFHRCLFEGKKSFPKVKFGYLYAHEPRDIGAYATEIDILKPEIGYVTEDYRKYASITIPWTVNEKSELKRLLDLGVFAIITDVADKVLEYIKGSEDGEKDGSPYLEYLLKAVVKDESSIVGDRVTLALQNRFMSLHLDGITVDGKSVISYPALPSYWKIGDKIVVELQGITNSSIMIINTKELGSIRVEVLKLLTKISLKYPLDKF</sequence>
<accession>A0A7C4XT37</accession>
<dbReference type="Pfam" id="PF03009">
    <property type="entry name" value="GDPD"/>
    <property type="match status" value="1"/>
</dbReference>
<dbReference type="GO" id="GO:0006629">
    <property type="term" value="P:lipid metabolic process"/>
    <property type="evidence" value="ECO:0007669"/>
    <property type="project" value="InterPro"/>
</dbReference>
<gene>
    <name evidence="2" type="ORF">ENV82_04125</name>
</gene>
<dbReference type="EMBL" id="DTHV01000131">
    <property type="protein sequence ID" value="HGW60596.1"/>
    <property type="molecule type" value="Genomic_DNA"/>
</dbReference>
<dbReference type="AlphaFoldDB" id="A0A7C4XT37"/>
<evidence type="ECO:0000259" key="1">
    <source>
        <dbReference type="PROSITE" id="PS51704"/>
    </source>
</evidence>
<dbReference type="PROSITE" id="PS51704">
    <property type="entry name" value="GP_PDE"/>
    <property type="match status" value="1"/>
</dbReference>
<dbReference type="PANTHER" id="PTHR46211:SF1">
    <property type="entry name" value="GLYCEROPHOSPHODIESTER PHOSPHODIESTERASE, CYTOPLASMIC"/>
    <property type="match status" value="1"/>
</dbReference>
<dbReference type="InterPro" id="IPR017946">
    <property type="entry name" value="PLC-like_Pdiesterase_TIM-brl"/>
</dbReference>
<dbReference type="SUPFAM" id="SSF51695">
    <property type="entry name" value="PLC-like phosphodiesterases"/>
    <property type="match status" value="1"/>
</dbReference>
<name>A0A7C4XT37_9BACT</name>
<dbReference type="GO" id="GO:0008081">
    <property type="term" value="F:phosphoric diester hydrolase activity"/>
    <property type="evidence" value="ECO:0007669"/>
    <property type="project" value="InterPro"/>
</dbReference>
<feature type="domain" description="GP-PDE" evidence="1">
    <location>
        <begin position="1"/>
        <end position="216"/>
    </location>
</feature>
<organism evidence="2">
    <name type="scientific">Caldisericum exile</name>
    <dbReference type="NCBI Taxonomy" id="693075"/>
    <lineage>
        <taxon>Bacteria</taxon>
        <taxon>Pseudomonadati</taxon>
        <taxon>Caldisericota/Cryosericota group</taxon>
        <taxon>Caldisericota</taxon>
        <taxon>Caldisericia</taxon>
        <taxon>Caldisericales</taxon>
        <taxon>Caldisericaceae</taxon>
        <taxon>Caldisericum</taxon>
    </lineage>
</organism>
<reference evidence="2" key="1">
    <citation type="journal article" date="2020" name="mSystems">
        <title>Genome- and Community-Level Interaction Insights into Carbon Utilization and Element Cycling Functions of Hydrothermarchaeota in Hydrothermal Sediment.</title>
        <authorList>
            <person name="Zhou Z."/>
            <person name="Liu Y."/>
            <person name="Xu W."/>
            <person name="Pan J."/>
            <person name="Luo Z.H."/>
            <person name="Li M."/>
        </authorList>
    </citation>
    <scope>NUCLEOTIDE SEQUENCE [LARGE SCALE GENOMIC DNA]</scope>
    <source>
        <strain evidence="2">SpSt-794</strain>
    </source>
</reference>
<dbReference type="Gene3D" id="3.20.20.190">
    <property type="entry name" value="Phosphatidylinositol (PI) phosphodiesterase"/>
    <property type="match status" value="1"/>
</dbReference>
<evidence type="ECO:0000313" key="2">
    <source>
        <dbReference type="EMBL" id="HGW60596.1"/>
    </source>
</evidence>
<proteinExistence type="predicted"/>
<dbReference type="InterPro" id="IPR030395">
    <property type="entry name" value="GP_PDE_dom"/>
</dbReference>
<dbReference type="PANTHER" id="PTHR46211">
    <property type="entry name" value="GLYCEROPHOSPHORYL DIESTER PHOSPHODIESTERASE"/>
    <property type="match status" value="1"/>
</dbReference>
<comment type="caution">
    <text evidence="2">The sequence shown here is derived from an EMBL/GenBank/DDBJ whole genome shotgun (WGS) entry which is preliminary data.</text>
</comment>
<protein>
    <recommendedName>
        <fullName evidence="1">GP-PDE domain-containing protein</fullName>
    </recommendedName>
</protein>